<feature type="domain" description="Rab-GAP TBC" evidence="1">
    <location>
        <begin position="1"/>
        <end position="163"/>
    </location>
</feature>
<dbReference type="InterPro" id="IPR050302">
    <property type="entry name" value="Rab_GAP_TBC_domain"/>
</dbReference>
<dbReference type="GO" id="GO:0005096">
    <property type="term" value="F:GTPase activator activity"/>
    <property type="evidence" value="ECO:0007669"/>
    <property type="project" value="TreeGrafter"/>
</dbReference>
<protein>
    <submittedName>
        <fullName evidence="2">GYP5 protein</fullName>
    </submittedName>
</protein>
<dbReference type="Gene3D" id="1.10.472.80">
    <property type="entry name" value="Ypt/Rab-GAP domain of gyp1p, domain 3"/>
    <property type="match status" value="1"/>
</dbReference>
<dbReference type="SUPFAM" id="SSF47923">
    <property type="entry name" value="Ypt/Rab-GAP domain of gyp1p"/>
    <property type="match status" value="2"/>
</dbReference>
<dbReference type="OrthoDB" id="448470at2759"/>
<keyword evidence="3" id="KW-1185">Reference proteome</keyword>
<dbReference type="Pfam" id="PF00566">
    <property type="entry name" value="RabGAP-TBC"/>
    <property type="match status" value="1"/>
</dbReference>
<gene>
    <name evidence="2" type="primary">GYP5</name>
    <name evidence="2" type="ORF">SPIL2461_LOCUS15231</name>
</gene>
<accession>A0A812UJ17</accession>
<evidence type="ECO:0000313" key="2">
    <source>
        <dbReference type="EMBL" id="CAE7566935.1"/>
    </source>
</evidence>
<reference evidence="2" key="1">
    <citation type="submission" date="2021-02" db="EMBL/GenBank/DDBJ databases">
        <authorList>
            <person name="Dougan E. K."/>
            <person name="Rhodes N."/>
            <person name="Thang M."/>
            <person name="Chan C."/>
        </authorList>
    </citation>
    <scope>NUCLEOTIDE SEQUENCE</scope>
</reference>
<comment type="caution">
    <text evidence="2">The sequence shown here is derived from an EMBL/GenBank/DDBJ whole genome shotgun (WGS) entry which is preliminary data.</text>
</comment>
<dbReference type="EMBL" id="CAJNIZ010036681">
    <property type="protein sequence ID" value="CAE7566935.1"/>
    <property type="molecule type" value="Genomic_DNA"/>
</dbReference>
<dbReference type="AlphaFoldDB" id="A0A812UJ17"/>
<name>A0A812UJ17_SYMPI</name>
<dbReference type="Proteomes" id="UP000649617">
    <property type="component" value="Unassembled WGS sequence"/>
</dbReference>
<dbReference type="PANTHER" id="PTHR47219">
    <property type="entry name" value="RAB GTPASE-ACTIVATING PROTEIN 1-LIKE"/>
    <property type="match status" value="1"/>
</dbReference>
<dbReference type="Gene3D" id="1.10.8.270">
    <property type="entry name" value="putative rabgap domain of human tbc1 domain family member 14 like domains"/>
    <property type="match status" value="1"/>
</dbReference>
<evidence type="ECO:0000313" key="3">
    <source>
        <dbReference type="Proteomes" id="UP000649617"/>
    </source>
</evidence>
<proteinExistence type="predicted"/>
<dbReference type="GO" id="GO:0031267">
    <property type="term" value="F:small GTPase binding"/>
    <property type="evidence" value="ECO:0007669"/>
    <property type="project" value="TreeGrafter"/>
</dbReference>
<dbReference type="PANTHER" id="PTHR47219:SF9">
    <property type="entry name" value="GTPASE ACTIVATING PROTEIN AND CENTROSOME-ASSOCIATED, ISOFORM B"/>
    <property type="match status" value="1"/>
</dbReference>
<sequence>MHVAASTPSRLQHEDGPSPEVIRQLDLDLPRTAGGDKSLQACIGRVRGMILQHLDEDPELGYCQGMTLVAAVFAAAIQDPEAYKRFAAFVKQVRGLWLPGFPLLMPCMSGFEVLARERAWFIHFTRLGVRSDMFLPQAMLSMFVNWLPLMMLLHCLSFLEDFGLAALLSMAVAFLDLHEARLLEQPTFEELMETLQGLKQAEGCPSELLLRAERGMAEASEALEAEQIVPRPSHGRFKRKGSQVVDEEGKEILASSGLGSTIEWISSQTSSSISDWWQGTGLRSSLLGWAFLQCEAPSVSSREKVAESRVLSALERSL</sequence>
<dbReference type="InterPro" id="IPR000195">
    <property type="entry name" value="Rab-GAP-TBC_dom"/>
</dbReference>
<evidence type="ECO:0000259" key="1">
    <source>
        <dbReference type="PROSITE" id="PS50086"/>
    </source>
</evidence>
<dbReference type="InterPro" id="IPR035969">
    <property type="entry name" value="Rab-GAP_TBC_sf"/>
</dbReference>
<organism evidence="2 3">
    <name type="scientific">Symbiodinium pilosum</name>
    <name type="common">Dinoflagellate</name>
    <dbReference type="NCBI Taxonomy" id="2952"/>
    <lineage>
        <taxon>Eukaryota</taxon>
        <taxon>Sar</taxon>
        <taxon>Alveolata</taxon>
        <taxon>Dinophyceae</taxon>
        <taxon>Suessiales</taxon>
        <taxon>Symbiodiniaceae</taxon>
        <taxon>Symbiodinium</taxon>
    </lineage>
</organism>
<dbReference type="PROSITE" id="PS50086">
    <property type="entry name" value="TBC_RABGAP"/>
    <property type="match status" value="1"/>
</dbReference>